<feature type="chain" id="PRO_5042056387" description="DUF3887 domain-containing protein" evidence="1">
    <location>
        <begin position="24"/>
        <end position="137"/>
    </location>
</feature>
<keyword evidence="3" id="KW-1185">Reference proteome</keyword>
<dbReference type="AlphaFoldDB" id="A0AAE0ENN3"/>
<comment type="caution">
    <text evidence="2">The sequence shown here is derived from an EMBL/GenBank/DDBJ whole genome shotgun (WGS) entry which is preliminary data.</text>
</comment>
<sequence length="137" mass="15136">MRNIAQTIFLLSLVILGCQPCEAAKKESKNLKKVVSLTDPKVEAASKFALQELRKLCDYCSEELRDAYQNIKISKLTSAETRPTALTAGAMYFLGVELETSKPYEGKSTDSQVLVVFANSDGTYNGMSVERSPFLSR</sequence>
<proteinExistence type="predicted"/>
<name>A0AAE0ENN3_9CHLO</name>
<evidence type="ECO:0000313" key="3">
    <source>
        <dbReference type="Proteomes" id="UP001190700"/>
    </source>
</evidence>
<dbReference type="PROSITE" id="PS51257">
    <property type="entry name" value="PROKAR_LIPOPROTEIN"/>
    <property type="match status" value="1"/>
</dbReference>
<evidence type="ECO:0000313" key="2">
    <source>
        <dbReference type="EMBL" id="KAK3234367.1"/>
    </source>
</evidence>
<protein>
    <recommendedName>
        <fullName evidence="4">DUF3887 domain-containing protein</fullName>
    </recommendedName>
</protein>
<evidence type="ECO:0008006" key="4">
    <source>
        <dbReference type="Google" id="ProtNLM"/>
    </source>
</evidence>
<organism evidence="2 3">
    <name type="scientific">Cymbomonas tetramitiformis</name>
    <dbReference type="NCBI Taxonomy" id="36881"/>
    <lineage>
        <taxon>Eukaryota</taxon>
        <taxon>Viridiplantae</taxon>
        <taxon>Chlorophyta</taxon>
        <taxon>Pyramimonadophyceae</taxon>
        <taxon>Pyramimonadales</taxon>
        <taxon>Pyramimonadaceae</taxon>
        <taxon>Cymbomonas</taxon>
    </lineage>
</organism>
<dbReference type="Proteomes" id="UP001190700">
    <property type="component" value="Unassembled WGS sequence"/>
</dbReference>
<reference evidence="2 3" key="1">
    <citation type="journal article" date="2015" name="Genome Biol. Evol.">
        <title>Comparative Genomics of a Bacterivorous Green Alga Reveals Evolutionary Causalities and Consequences of Phago-Mixotrophic Mode of Nutrition.</title>
        <authorList>
            <person name="Burns J.A."/>
            <person name="Paasch A."/>
            <person name="Narechania A."/>
            <person name="Kim E."/>
        </authorList>
    </citation>
    <scope>NUCLEOTIDE SEQUENCE [LARGE SCALE GENOMIC DNA]</scope>
    <source>
        <strain evidence="2 3">PLY_AMNH</strain>
    </source>
</reference>
<gene>
    <name evidence="2" type="ORF">CYMTET_55375</name>
</gene>
<dbReference type="EMBL" id="LGRX02035501">
    <property type="protein sequence ID" value="KAK3234367.1"/>
    <property type="molecule type" value="Genomic_DNA"/>
</dbReference>
<feature type="signal peptide" evidence="1">
    <location>
        <begin position="1"/>
        <end position="23"/>
    </location>
</feature>
<keyword evidence="1" id="KW-0732">Signal</keyword>
<accession>A0AAE0ENN3</accession>
<evidence type="ECO:0000256" key="1">
    <source>
        <dbReference type="SAM" id="SignalP"/>
    </source>
</evidence>